<organism evidence="2 3">
    <name type="scientific">Yoonia sediminilitoris</name>
    <dbReference type="NCBI Taxonomy" id="1286148"/>
    <lineage>
        <taxon>Bacteria</taxon>
        <taxon>Pseudomonadati</taxon>
        <taxon>Pseudomonadota</taxon>
        <taxon>Alphaproteobacteria</taxon>
        <taxon>Rhodobacterales</taxon>
        <taxon>Paracoccaceae</taxon>
        <taxon>Yoonia</taxon>
    </lineage>
</organism>
<proteinExistence type="predicted"/>
<keyword evidence="1" id="KW-1133">Transmembrane helix</keyword>
<feature type="transmembrane region" description="Helical" evidence="1">
    <location>
        <begin position="6"/>
        <end position="25"/>
    </location>
</feature>
<feature type="transmembrane region" description="Helical" evidence="1">
    <location>
        <begin position="63"/>
        <end position="86"/>
    </location>
</feature>
<dbReference type="AlphaFoldDB" id="A0A2T6KQI6"/>
<gene>
    <name evidence="2" type="ORF">C8N45_101418</name>
</gene>
<dbReference type="Proteomes" id="UP000244523">
    <property type="component" value="Unassembled WGS sequence"/>
</dbReference>
<dbReference type="OrthoDB" id="7877093at2"/>
<keyword evidence="1" id="KW-0472">Membrane</keyword>
<keyword evidence="1" id="KW-0812">Transmembrane</keyword>
<sequence length="96" mass="9969">MQGLALLGVMIGCALIPFIWVTQLVRGGKSGLALSISCVIGGGLAVLLYAAGRPFGIDPVFAMTLALLIFLPAMLGAGAGGFLGYLMRKRDDRKES</sequence>
<evidence type="ECO:0000313" key="3">
    <source>
        <dbReference type="Proteomes" id="UP000244523"/>
    </source>
</evidence>
<keyword evidence="3" id="KW-1185">Reference proteome</keyword>
<protein>
    <submittedName>
        <fullName evidence="2">Uncharacterized protein</fullName>
    </submittedName>
</protein>
<evidence type="ECO:0000313" key="2">
    <source>
        <dbReference type="EMBL" id="PUB18829.1"/>
    </source>
</evidence>
<comment type="caution">
    <text evidence="2">The sequence shown here is derived from an EMBL/GenBank/DDBJ whole genome shotgun (WGS) entry which is preliminary data.</text>
</comment>
<dbReference type="RefSeq" id="WP_108384539.1">
    <property type="nucleotide sequence ID" value="NZ_QBUD01000001.1"/>
</dbReference>
<name>A0A2T6KQI6_9RHOB</name>
<dbReference type="EMBL" id="QBUD01000001">
    <property type="protein sequence ID" value="PUB18829.1"/>
    <property type="molecule type" value="Genomic_DNA"/>
</dbReference>
<accession>A0A2T6KQI6</accession>
<reference evidence="2 3" key="1">
    <citation type="submission" date="2018-04" db="EMBL/GenBank/DDBJ databases">
        <title>Genomic Encyclopedia of Archaeal and Bacterial Type Strains, Phase II (KMG-II): from individual species to whole genera.</title>
        <authorList>
            <person name="Goeker M."/>
        </authorList>
    </citation>
    <scope>NUCLEOTIDE SEQUENCE [LARGE SCALE GENOMIC DNA]</scope>
    <source>
        <strain evidence="2 3">DSM 29955</strain>
    </source>
</reference>
<feature type="transmembrane region" description="Helical" evidence="1">
    <location>
        <begin position="32"/>
        <end position="51"/>
    </location>
</feature>
<evidence type="ECO:0000256" key="1">
    <source>
        <dbReference type="SAM" id="Phobius"/>
    </source>
</evidence>